<dbReference type="AlphaFoldDB" id="A0A0Q0JJM1"/>
<proteinExistence type="predicted"/>
<name>A0A0Q0JJM1_PSEA0</name>
<dbReference type="PROSITE" id="PS51257">
    <property type="entry name" value="PROKAR_LIPOPROTEIN"/>
    <property type="match status" value="1"/>
</dbReference>
<evidence type="ECO:0000313" key="1">
    <source>
        <dbReference type="EMBL" id="KPZ14490.1"/>
    </source>
</evidence>
<sequence length="116" mass="13662">MSTFYFKDLSMTVFSFRQAVVVFIYMWLTFGCATSYAEEFSYWFIGNGSVAVYSKPWQGCEYIFYVRSPETAHSYAPYWNRNTPWGYECYQVTAGGGGILWLRWSKERFLVIQALH</sequence>
<reference evidence="1 2" key="1">
    <citation type="submission" date="2015-09" db="EMBL/GenBank/DDBJ databases">
        <title>Genome announcement of multiple Pseudomonas syringae strains.</title>
        <authorList>
            <person name="Thakur S."/>
            <person name="Wang P.W."/>
            <person name="Gong Y."/>
            <person name="Weir B.S."/>
            <person name="Guttman D.S."/>
        </authorList>
    </citation>
    <scope>NUCLEOTIDE SEQUENCE [LARGE SCALE GENOMIC DNA]</scope>
    <source>
        <strain evidence="1 2">ICMP3962</strain>
    </source>
</reference>
<organism evidence="1 2">
    <name type="scientific">Pseudomonas amygdali pv. ulmi</name>
    <dbReference type="NCBI Taxonomy" id="251720"/>
    <lineage>
        <taxon>Bacteria</taxon>
        <taxon>Pseudomonadati</taxon>
        <taxon>Pseudomonadota</taxon>
        <taxon>Gammaproteobacteria</taxon>
        <taxon>Pseudomonadales</taxon>
        <taxon>Pseudomonadaceae</taxon>
        <taxon>Pseudomonas</taxon>
        <taxon>Pseudomonas amygdali</taxon>
    </lineage>
</organism>
<gene>
    <name evidence="1" type="ORF">ALO41_200024</name>
</gene>
<evidence type="ECO:0000313" key="2">
    <source>
        <dbReference type="Proteomes" id="UP000050266"/>
    </source>
</evidence>
<accession>A0A0Q0JJM1</accession>
<dbReference type="Proteomes" id="UP000050266">
    <property type="component" value="Unassembled WGS sequence"/>
</dbReference>
<comment type="caution">
    <text evidence="1">The sequence shown here is derived from an EMBL/GenBank/DDBJ whole genome shotgun (WGS) entry which is preliminary data.</text>
</comment>
<protein>
    <submittedName>
        <fullName evidence="1">Stability/partitioning protein</fullName>
    </submittedName>
</protein>
<dbReference type="PATRIC" id="fig|251720.4.peg.5736"/>
<dbReference type="EMBL" id="LJRQ01000133">
    <property type="protein sequence ID" value="KPZ14490.1"/>
    <property type="molecule type" value="Genomic_DNA"/>
</dbReference>